<accession>A0AA38ZBB3</accession>
<sequence length="166" mass="19079">MDHEISSCSKLRLLVHTHSSLRKLILRDCTELLFHREGLPSNLRELEICRCNQLTSQVDWDLQRLTSLTKLTIKGGCEDEELFPKECLLPSSLTYISISDLPNLKSLYSRGLQRLTSLLQLEIRNCPQLQFSIGVRSPTPYFSQNIILVPKAPILNRSRSSPLYHF</sequence>
<dbReference type="Proteomes" id="UP001168098">
    <property type="component" value="Unassembled WGS sequence"/>
</dbReference>
<evidence type="ECO:0000313" key="2">
    <source>
        <dbReference type="EMBL" id="KAJ9685848.1"/>
    </source>
</evidence>
<evidence type="ECO:0000259" key="1">
    <source>
        <dbReference type="Pfam" id="PF23247"/>
    </source>
</evidence>
<feature type="domain" description="Disease resistance protein At4g27190-like leucine-rich repeats" evidence="1">
    <location>
        <begin position="17"/>
        <end position="130"/>
    </location>
</feature>
<proteinExistence type="predicted"/>
<dbReference type="SUPFAM" id="SSF52058">
    <property type="entry name" value="L domain-like"/>
    <property type="match status" value="1"/>
</dbReference>
<protein>
    <recommendedName>
        <fullName evidence="1">Disease resistance protein At4g27190-like leucine-rich repeats domain-containing protein</fullName>
    </recommendedName>
</protein>
<name>A0AA38ZBB3_VITRO</name>
<dbReference type="Gene3D" id="3.80.10.10">
    <property type="entry name" value="Ribonuclease Inhibitor"/>
    <property type="match status" value="1"/>
</dbReference>
<evidence type="ECO:0000313" key="3">
    <source>
        <dbReference type="Proteomes" id="UP001168098"/>
    </source>
</evidence>
<dbReference type="Pfam" id="PF23247">
    <property type="entry name" value="LRR_RPS2"/>
    <property type="match status" value="1"/>
</dbReference>
<gene>
    <name evidence="2" type="ORF">PVL29_017784</name>
</gene>
<dbReference type="AlphaFoldDB" id="A0AA38ZBB3"/>
<keyword evidence="3" id="KW-1185">Reference proteome</keyword>
<dbReference type="EMBL" id="JARBHA010000013">
    <property type="protein sequence ID" value="KAJ9685848.1"/>
    <property type="molecule type" value="Genomic_DNA"/>
</dbReference>
<organism evidence="2 3">
    <name type="scientific">Vitis rotundifolia</name>
    <name type="common">Muscadine grape</name>
    <dbReference type="NCBI Taxonomy" id="103349"/>
    <lineage>
        <taxon>Eukaryota</taxon>
        <taxon>Viridiplantae</taxon>
        <taxon>Streptophyta</taxon>
        <taxon>Embryophyta</taxon>
        <taxon>Tracheophyta</taxon>
        <taxon>Spermatophyta</taxon>
        <taxon>Magnoliopsida</taxon>
        <taxon>eudicotyledons</taxon>
        <taxon>Gunneridae</taxon>
        <taxon>Pentapetalae</taxon>
        <taxon>rosids</taxon>
        <taxon>Vitales</taxon>
        <taxon>Vitaceae</taxon>
        <taxon>Viteae</taxon>
        <taxon>Vitis</taxon>
    </lineage>
</organism>
<comment type="caution">
    <text evidence="2">The sequence shown here is derived from an EMBL/GenBank/DDBJ whole genome shotgun (WGS) entry which is preliminary data.</text>
</comment>
<reference evidence="2 3" key="1">
    <citation type="journal article" date="2023" name="BMC Biotechnol.">
        <title>Vitis rotundifolia cv Carlos genome sequencing.</title>
        <authorList>
            <person name="Huff M."/>
            <person name="Hulse-Kemp A."/>
            <person name="Scheffler B."/>
            <person name="Youngblood R."/>
            <person name="Simpson S."/>
            <person name="Babiker E."/>
            <person name="Staton M."/>
        </authorList>
    </citation>
    <scope>NUCLEOTIDE SEQUENCE [LARGE SCALE GENOMIC DNA]</scope>
    <source>
        <tissue evidence="2">Leaf</tissue>
    </source>
</reference>
<dbReference type="InterPro" id="IPR032675">
    <property type="entry name" value="LRR_dom_sf"/>
</dbReference>
<dbReference type="InterPro" id="IPR057135">
    <property type="entry name" value="At4g27190-like_LRR"/>
</dbReference>